<comment type="similarity">
    <text evidence="1">Belongs to the carbohydrate kinase PfkB family.</text>
</comment>
<dbReference type="EMBL" id="BRVP01000020">
    <property type="protein sequence ID" value="GLB53589.1"/>
    <property type="molecule type" value="Genomic_DNA"/>
</dbReference>
<dbReference type="PANTHER" id="PTHR43085">
    <property type="entry name" value="HEXOKINASE FAMILY MEMBER"/>
    <property type="match status" value="1"/>
</dbReference>
<evidence type="ECO:0000256" key="3">
    <source>
        <dbReference type="ARBA" id="ARBA00022777"/>
    </source>
</evidence>
<dbReference type="SUPFAM" id="SSF53613">
    <property type="entry name" value="Ribokinase-like"/>
    <property type="match status" value="1"/>
</dbReference>
<organism evidence="5 6">
    <name type="scientific">Neptunitalea chrysea</name>
    <dbReference type="NCBI Taxonomy" id="1647581"/>
    <lineage>
        <taxon>Bacteria</taxon>
        <taxon>Pseudomonadati</taxon>
        <taxon>Bacteroidota</taxon>
        <taxon>Flavobacteriia</taxon>
        <taxon>Flavobacteriales</taxon>
        <taxon>Flavobacteriaceae</taxon>
        <taxon>Neptunitalea</taxon>
    </lineage>
</organism>
<evidence type="ECO:0000259" key="4">
    <source>
        <dbReference type="Pfam" id="PF00294"/>
    </source>
</evidence>
<reference evidence="5" key="1">
    <citation type="submission" date="2022-07" db="EMBL/GenBank/DDBJ databases">
        <title>Taxonomy of Novel Oxalotrophic and Methylotrophic Bacteria.</title>
        <authorList>
            <person name="Sahin N."/>
            <person name="Tani A."/>
        </authorList>
    </citation>
    <scope>NUCLEOTIDE SEQUENCE</scope>
    <source>
        <strain evidence="5">AM327</strain>
    </source>
</reference>
<sequence>MFNNLDISFASFGEVLFDVFGTDRKIGGAPLNIALRIKSYGFPVAMISAIGQDDLGEELWQFMYNKGILLSAVDRLKQLPTGSVQVTLNEQGSATYDIQYPAAWDCIPYTKKINQVLDSVQVLIYGSLACRHEVSRQTLFEILEKEHLYKVFDVNLRAPFYNYTTLLSLMEQADFIKFNDDEIFEIAEAMGKDHSSLEETMRSIATISGATSICVTRGKYGAVLLWKEEFYENGGYHVQVVDTVGAGDSFLGTLLCKLLSDKDPQQAIDMACAVGSLVAASAGANPVLSETEIRELMNSTEES</sequence>
<evidence type="ECO:0000256" key="2">
    <source>
        <dbReference type="ARBA" id="ARBA00022679"/>
    </source>
</evidence>
<evidence type="ECO:0000256" key="1">
    <source>
        <dbReference type="ARBA" id="ARBA00010688"/>
    </source>
</evidence>
<dbReference type="Proteomes" id="UP001143545">
    <property type="component" value="Unassembled WGS sequence"/>
</dbReference>
<proteinExistence type="inferred from homology"/>
<dbReference type="AlphaFoldDB" id="A0A9W6B6H0"/>
<name>A0A9W6B6H0_9FLAO</name>
<dbReference type="InterPro" id="IPR029056">
    <property type="entry name" value="Ribokinase-like"/>
</dbReference>
<dbReference type="Pfam" id="PF00294">
    <property type="entry name" value="PfkB"/>
    <property type="match status" value="1"/>
</dbReference>
<dbReference type="PROSITE" id="PS00583">
    <property type="entry name" value="PFKB_KINASES_1"/>
    <property type="match status" value="1"/>
</dbReference>
<dbReference type="InterPro" id="IPR002173">
    <property type="entry name" value="Carboh/pur_kinase_PfkB_CS"/>
</dbReference>
<keyword evidence="6" id="KW-1185">Reference proteome</keyword>
<evidence type="ECO:0000313" key="5">
    <source>
        <dbReference type="EMBL" id="GLB53589.1"/>
    </source>
</evidence>
<accession>A0A9W6B6H0</accession>
<comment type="caution">
    <text evidence="5">The sequence shown here is derived from an EMBL/GenBank/DDBJ whole genome shotgun (WGS) entry which is preliminary data.</text>
</comment>
<evidence type="ECO:0000313" key="6">
    <source>
        <dbReference type="Proteomes" id="UP001143545"/>
    </source>
</evidence>
<protein>
    <submittedName>
        <fullName evidence="5">Fructokinase</fullName>
    </submittedName>
</protein>
<dbReference type="InterPro" id="IPR050306">
    <property type="entry name" value="PfkB_Carbo_kinase"/>
</dbReference>
<keyword evidence="2" id="KW-0808">Transferase</keyword>
<dbReference type="RefSeq" id="WP_281755662.1">
    <property type="nucleotide sequence ID" value="NZ_BRVP01000020.1"/>
</dbReference>
<dbReference type="GO" id="GO:0016301">
    <property type="term" value="F:kinase activity"/>
    <property type="evidence" value="ECO:0007669"/>
    <property type="project" value="UniProtKB-KW"/>
</dbReference>
<dbReference type="PANTHER" id="PTHR43085:SF57">
    <property type="entry name" value="CARBOHYDRATE KINASE PFKB DOMAIN-CONTAINING PROTEIN"/>
    <property type="match status" value="1"/>
</dbReference>
<gene>
    <name evidence="5" type="ORF">NBRC110019_26300</name>
</gene>
<keyword evidence="3" id="KW-0418">Kinase</keyword>
<feature type="domain" description="Carbohydrate kinase PfkB" evidence="4">
    <location>
        <begin position="14"/>
        <end position="286"/>
    </location>
</feature>
<dbReference type="Gene3D" id="3.40.1190.20">
    <property type="match status" value="1"/>
</dbReference>
<dbReference type="InterPro" id="IPR011611">
    <property type="entry name" value="PfkB_dom"/>
</dbReference>